<feature type="transmembrane region" description="Helical" evidence="1">
    <location>
        <begin position="92"/>
        <end position="111"/>
    </location>
</feature>
<dbReference type="RefSeq" id="WP_104421513.1">
    <property type="nucleotide sequence ID" value="NZ_PTJC01000007.1"/>
</dbReference>
<name>A0A2S6I1G3_9BACT</name>
<evidence type="ECO:0000313" key="2">
    <source>
        <dbReference type="EMBL" id="PPK84796.1"/>
    </source>
</evidence>
<evidence type="ECO:0000313" key="3">
    <source>
        <dbReference type="Proteomes" id="UP000237662"/>
    </source>
</evidence>
<feature type="transmembrane region" description="Helical" evidence="1">
    <location>
        <begin position="117"/>
        <end position="143"/>
    </location>
</feature>
<feature type="transmembrane region" description="Helical" evidence="1">
    <location>
        <begin position="227"/>
        <end position="247"/>
    </location>
</feature>
<feature type="transmembrane region" description="Helical" evidence="1">
    <location>
        <begin position="58"/>
        <end position="80"/>
    </location>
</feature>
<dbReference type="Proteomes" id="UP000237662">
    <property type="component" value="Unassembled WGS sequence"/>
</dbReference>
<organism evidence="2 3">
    <name type="scientific">Neolewinella xylanilytica</name>
    <dbReference type="NCBI Taxonomy" id="1514080"/>
    <lineage>
        <taxon>Bacteria</taxon>
        <taxon>Pseudomonadati</taxon>
        <taxon>Bacteroidota</taxon>
        <taxon>Saprospiria</taxon>
        <taxon>Saprospirales</taxon>
        <taxon>Lewinellaceae</taxon>
        <taxon>Neolewinella</taxon>
    </lineage>
</organism>
<keyword evidence="1" id="KW-0812">Transmembrane</keyword>
<reference evidence="2 3" key="1">
    <citation type="submission" date="2018-02" db="EMBL/GenBank/DDBJ databases">
        <title>Genomic Encyclopedia of Archaeal and Bacterial Type Strains, Phase II (KMG-II): from individual species to whole genera.</title>
        <authorList>
            <person name="Goeker M."/>
        </authorList>
    </citation>
    <scope>NUCLEOTIDE SEQUENCE [LARGE SCALE GENOMIC DNA]</scope>
    <source>
        <strain evidence="2 3">DSM 29526</strain>
    </source>
</reference>
<feature type="transmembrane region" description="Helical" evidence="1">
    <location>
        <begin position="155"/>
        <end position="172"/>
    </location>
</feature>
<sequence>MDSLTQVVLGAAVGEAVLGRKVGNRAMVWGGLAGTLPDLDVLSGLVTDPMSALAYHRAFTHSLPFAVLAAPVIGLAVHHLYGGRDVKVSGKLLYPAALLAFWLILLVGSYLMPIQLFAIPAIVSAITLVFTGLSGLIVGIHVWRGTRTKGSNATFLQWTLLFFLAIVTHPLLDCFTSYGTQFLEPFSSVRLAWNTVSVIDPLYTFPFLLLLLLAARQGRRARVRRNLNRAGLLISSAYLFLTVVNAVNVGGVVDNSLQQHGIGSLRSIHSPTLGNNLLWSATIQTTNDTFYLGQYSLLDSTRTLNPLLPIAGNHRLLVPYSEDRELEILTWFTDGYYTVLPGGAGRVVLCDLRYGLLGRDPSDPGSYTFNWTIDTTRRPVRVVVEAGTSRPEPSGALKDLWSRMLGK</sequence>
<gene>
    <name evidence="2" type="ORF">CLV84_3960</name>
</gene>
<evidence type="ECO:0000256" key="1">
    <source>
        <dbReference type="SAM" id="Phobius"/>
    </source>
</evidence>
<keyword evidence="1" id="KW-0472">Membrane</keyword>
<dbReference type="Pfam" id="PF04307">
    <property type="entry name" value="YdjM"/>
    <property type="match status" value="1"/>
</dbReference>
<dbReference type="PANTHER" id="PTHR40031:SF1">
    <property type="entry name" value="MEMBRANE-BOUND METAL-DEPENDENT HYDROLASE"/>
    <property type="match status" value="1"/>
</dbReference>
<feature type="transmembrane region" description="Helical" evidence="1">
    <location>
        <begin position="192"/>
        <end position="215"/>
    </location>
</feature>
<dbReference type="PANTHER" id="PTHR40031">
    <property type="entry name" value="HYPOTHETICAL MEMBRANE SPANNING PROTEIN"/>
    <property type="match status" value="1"/>
</dbReference>
<dbReference type="InterPro" id="IPR007404">
    <property type="entry name" value="YdjM-like"/>
</dbReference>
<accession>A0A2S6I1G3</accession>
<dbReference type="AlphaFoldDB" id="A0A2S6I1G3"/>
<proteinExistence type="predicted"/>
<dbReference type="OrthoDB" id="9781927at2"/>
<keyword evidence="3" id="KW-1185">Reference proteome</keyword>
<dbReference type="EMBL" id="PTJC01000007">
    <property type="protein sequence ID" value="PPK84796.1"/>
    <property type="molecule type" value="Genomic_DNA"/>
</dbReference>
<protein>
    <submittedName>
        <fullName evidence="2">Inner membrane protein</fullName>
    </submittedName>
</protein>
<keyword evidence="1" id="KW-1133">Transmembrane helix</keyword>
<dbReference type="InterPro" id="IPR053170">
    <property type="entry name" value="Transcription_regulator"/>
</dbReference>
<comment type="caution">
    <text evidence="2">The sequence shown here is derived from an EMBL/GenBank/DDBJ whole genome shotgun (WGS) entry which is preliminary data.</text>
</comment>